<comment type="caution">
    <text evidence="2">The sequence shown here is derived from an EMBL/GenBank/DDBJ whole genome shotgun (WGS) entry which is preliminary data.</text>
</comment>
<dbReference type="Proteomes" id="UP001497382">
    <property type="component" value="Unassembled WGS sequence"/>
</dbReference>
<dbReference type="AlphaFoldDB" id="A0AAV2AUG2"/>
<accession>A0AAV2AUG2</accession>
<feature type="region of interest" description="Disordered" evidence="1">
    <location>
        <begin position="78"/>
        <end position="112"/>
    </location>
</feature>
<feature type="compositionally biased region" description="Basic and acidic residues" evidence="1">
    <location>
        <begin position="37"/>
        <end position="53"/>
    </location>
</feature>
<organism evidence="2 3">
    <name type="scientific">Larinioides sclopetarius</name>
    <dbReference type="NCBI Taxonomy" id="280406"/>
    <lineage>
        <taxon>Eukaryota</taxon>
        <taxon>Metazoa</taxon>
        <taxon>Ecdysozoa</taxon>
        <taxon>Arthropoda</taxon>
        <taxon>Chelicerata</taxon>
        <taxon>Arachnida</taxon>
        <taxon>Araneae</taxon>
        <taxon>Araneomorphae</taxon>
        <taxon>Entelegynae</taxon>
        <taxon>Araneoidea</taxon>
        <taxon>Araneidae</taxon>
        <taxon>Larinioides</taxon>
    </lineage>
</organism>
<reference evidence="2 3" key="1">
    <citation type="submission" date="2024-04" db="EMBL/GenBank/DDBJ databases">
        <authorList>
            <person name="Rising A."/>
            <person name="Reimegard J."/>
            <person name="Sonavane S."/>
            <person name="Akerstrom W."/>
            <person name="Nylinder S."/>
            <person name="Hedman E."/>
            <person name="Kallberg Y."/>
        </authorList>
    </citation>
    <scope>NUCLEOTIDE SEQUENCE [LARGE SCALE GENOMIC DNA]</scope>
</reference>
<evidence type="ECO:0000256" key="1">
    <source>
        <dbReference type="SAM" id="MobiDB-lite"/>
    </source>
</evidence>
<protein>
    <submittedName>
        <fullName evidence="2">Uncharacterized protein</fullName>
    </submittedName>
</protein>
<proteinExistence type="predicted"/>
<name>A0AAV2AUG2_9ARAC</name>
<gene>
    <name evidence="2" type="ORF">LARSCL_LOCUS14906</name>
</gene>
<feature type="region of interest" description="Disordered" evidence="1">
    <location>
        <begin position="1"/>
        <end position="64"/>
    </location>
</feature>
<evidence type="ECO:0000313" key="2">
    <source>
        <dbReference type="EMBL" id="CAL1287587.1"/>
    </source>
</evidence>
<evidence type="ECO:0000313" key="3">
    <source>
        <dbReference type="Proteomes" id="UP001497382"/>
    </source>
</evidence>
<keyword evidence="3" id="KW-1185">Reference proteome</keyword>
<dbReference type="EMBL" id="CAXIEN010000220">
    <property type="protein sequence ID" value="CAL1287587.1"/>
    <property type="molecule type" value="Genomic_DNA"/>
</dbReference>
<sequence>MQKVESQVLDTLKEKAAKEPFVQVSETGENDSATETDPERYNDSKESYYKRPIEPWPMPCKDGNRTIRLPDRGALIRSSAIEQPESKEEIKKPANPYILPKPRPTRKPQNYGFPRYRMVTLSIPTKRLVCIDKNGNRCQLAPTPKYHPFE</sequence>